<evidence type="ECO:0000313" key="1">
    <source>
        <dbReference type="EMBL" id="OPZ92848.1"/>
    </source>
</evidence>
<protein>
    <submittedName>
        <fullName evidence="1">Uncharacterized protein</fullName>
    </submittedName>
</protein>
<accession>A0A1V5MHX6</accession>
<organism evidence="1">
    <name type="scientific">candidate division TA06 bacterium ADurb.Bin417</name>
    <dbReference type="NCBI Taxonomy" id="1852828"/>
    <lineage>
        <taxon>Bacteria</taxon>
        <taxon>Bacteria division TA06</taxon>
    </lineage>
</organism>
<comment type="caution">
    <text evidence="1">The sequence shown here is derived from an EMBL/GenBank/DDBJ whole genome shotgun (WGS) entry which is preliminary data.</text>
</comment>
<proteinExistence type="predicted"/>
<dbReference type="Proteomes" id="UP000485484">
    <property type="component" value="Unassembled WGS sequence"/>
</dbReference>
<dbReference type="EMBL" id="MWAK01000063">
    <property type="protein sequence ID" value="OPZ92848.1"/>
    <property type="molecule type" value="Genomic_DNA"/>
</dbReference>
<gene>
    <name evidence="1" type="ORF">BWY73_00602</name>
</gene>
<reference evidence="1" key="1">
    <citation type="submission" date="2017-02" db="EMBL/GenBank/DDBJ databases">
        <title>Delving into the versatile metabolic prowess of the omnipresent phylum Bacteroidetes.</title>
        <authorList>
            <person name="Nobu M.K."/>
            <person name="Mei R."/>
            <person name="Narihiro T."/>
            <person name="Kuroda K."/>
            <person name="Liu W.-T."/>
        </authorList>
    </citation>
    <scope>NUCLEOTIDE SEQUENCE</scope>
    <source>
        <strain evidence="1">ADurb.Bin417</strain>
    </source>
</reference>
<sequence>MKQARASGVLVITQLLKETCRMAPRLSVPSFSAEQVVSSRQPVTTMFSQGCSGLLDLRTTQSSPARI</sequence>
<name>A0A1V5MHX6_UNCT6</name>
<dbReference type="AlphaFoldDB" id="A0A1V5MHX6"/>